<keyword evidence="1" id="KW-0810">Translation regulation</keyword>
<evidence type="ECO:0000256" key="2">
    <source>
        <dbReference type="ARBA" id="ARBA00038434"/>
    </source>
</evidence>
<dbReference type="InterPro" id="IPR050574">
    <property type="entry name" value="HPF/YfiA_ribosome-assoc"/>
</dbReference>
<comment type="subunit">
    <text evidence="3">Associates exclusively with 100S ribosomes, which are dimers of 70S ribosomes.</text>
</comment>
<dbReference type="EMBL" id="VLTJ01000039">
    <property type="protein sequence ID" value="TSH90132.1"/>
    <property type="molecule type" value="Genomic_DNA"/>
</dbReference>
<evidence type="ECO:0000256" key="3">
    <source>
        <dbReference type="ARBA" id="ARBA00038695"/>
    </source>
</evidence>
<accession>A0A556AB70</accession>
<dbReference type="NCBIfam" id="TIGR00741">
    <property type="entry name" value="yfiA"/>
    <property type="match status" value="1"/>
</dbReference>
<dbReference type="Gene3D" id="3.30.160.100">
    <property type="entry name" value="Ribosome hibernation promotion factor-like"/>
    <property type="match status" value="1"/>
</dbReference>
<comment type="similarity">
    <text evidence="2">Belongs to the HPF/YfiA ribosome-associated protein family. Short HPF subfamily.</text>
</comment>
<dbReference type="InterPro" id="IPR003489">
    <property type="entry name" value="RHF/RaiA"/>
</dbReference>
<proteinExistence type="inferred from homology"/>
<dbReference type="SUPFAM" id="SSF69754">
    <property type="entry name" value="Ribosome binding protein Y (YfiA homologue)"/>
    <property type="match status" value="1"/>
</dbReference>
<evidence type="ECO:0000256" key="5">
    <source>
        <dbReference type="ARBA" id="ARBA00041319"/>
    </source>
</evidence>
<sequence length="113" mass="12728">MNLSISGHQLEVTPAIREYVTNKLDRVLRHFDHIIDAQVILSAAKLRHTADVTVRVPGKDIHCEATDENLYAAIDLLIDKLDRQVVKYKNKVQAHAPETIKRNPLAPDTVEAI</sequence>
<comment type="caution">
    <text evidence="6">The sequence shown here is derived from an EMBL/GenBank/DDBJ whole genome shotgun (WGS) entry which is preliminary data.</text>
</comment>
<reference evidence="6 7" key="1">
    <citation type="submission" date="2019-07" db="EMBL/GenBank/DDBJ databases">
        <title>Qingshengfaniella alkalisoli gen. nov., sp. nov., isolated from saline soil.</title>
        <authorList>
            <person name="Xu L."/>
            <person name="Huang X.-X."/>
            <person name="Sun J.-Q."/>
        </authorList>
    </citation>
    <scope>NUCLEOTIDE SEQUENCE [LARGE SCALE GENOMIC DNA]</scope>
    <source>
        <strain evidence="6 7">DSM 27279</strain>
    </source>
</reference>
<dbReference type="OrthoDB" id="9795980at2"/>
<dbReference type="Pfam" id="PF02482">
    <property type="entry name" value="Ribosomal_S30AE"/>
    <property type="match status" value="1"/>
</dbReference>
<organism evidence="6 7">
    <name type="scientific">Verticiella sediminum</name>
    <dbReference type="NCBI Taxonomy" id="1247510"/>
    <lineage>
        <taxon>Bacteria</taxon>
        <taxon>Pseudomonadati</taxon>
        <taxon>Pseudomonadota</taxon>
        <taxon>Betaproteobacteria</taxon>
        <taxon>Burkholderiales</taxon>
        <taxon>Alcaligenaceae</taxon>
        <taxon>Verticiella</taxon>
    </lineage>
</organism>
<evidence type="ECO:0000313" key="6">
    <source>
        <dbReference type="EMBL" id="TSH90132.1"/>
    </source>
</evidence>
<evidence type="ECO:0000256" key="1">
    <source>
        <dbReference type="ARBA" id="ARBA00022845"/>
    </source>
</evidence>
<keyword evidence="7" id="KW-1185">Reference proteome</keyword>
<name>A0A556AB70_9BURK</name>
<protein>
    <recommendedName>
        <fullName evidence="4">Ribosome hibernation promoting factor</fullName>
    </recommendedName>
    <alternativeName>
        <fullName evidence="5">Hibernation factor HPF</fullName>
    </alternativeName>
</protein>
<dbReference type="GO" id="GO:0022627">
    <property type="term" value="C:cytosolic small ribosomal subunit"/>
    <property type="evidence" value="ECO:0007669"/>
    <property type="project" value="TreeGrafter"/>
</dbReference>
<gene>
    <name evidence="6" type="primary">raiA</name>
    <name evidence="6" type="ORF">FOZ76_20020</name>
</gene>
<dbReference type="RefSeq" id="WP_143950046.1">
    <property type="nucleotide sequence ID" value="NZ_BAABMB010000003.1"/>
</dbReference>
<dbReference type="CDD" id="cd00552">
    <property type="entry name" value="RaiA"/>
    <property type="match status" value="1"/>
</dbReference>
<evidence type="ECO:0000313" key="7">
    <source>
        <dbReference type="Proteomes" id="UP000318405"/>
    </source>
</evidence>
<evidence type="ECO:0000256" key="4">
    <source>
        <dbReference type="ARBA" id="ARBA00041148"/>
    </source>
</evidence>
<dbReference type="InterPro" id="IPR036567">
    <property type="entry name" value="RHF-like"/>
</dbReference>
<dbReference type="GO" id="GO:0043024">
    <property type="term" value="F:ribosomal small subunit binding"/>
    <property type="evidence" value="ECO:0007669"/>
    <property type="project" value="TreeGrafter"/>
</dbReference>
<dbReference type="GO" id="GO:0045900">
    <property type="term" value="P:negative regulation of translational elongation"/>
    <property type="evidence" value="ECO:0007669"/>
    <property type="project" value="TreeGrafter"/>
</dbReference>
<dbReference type="AlphaFoldDB" id="A0A556AB70"/>
<dbReference type="FunFam" id="3.30.160.100:FF:000001">
    <property type="entry name" value="Ribosome hibernation promoting factor"/>
    <property type="match status" value="1"/>
</dbReference>
<dbReference type="PANTHER" id="PTHR33231">
    <property type="entry name" value="30S RIBOSOMAL PROTEIN"/>
    <property type="match status" value="1"/>
</dbReference>
<dbReference type="Proteomes" id="UP000318405">
    <property type="component" value="Unassembled WGS sequence"/>
</dbReference>
<dbReference type="PANTHER" id="PTHR33231:SF1">
    <property type="entry name" value="30S RIBOSOMAL PROTEIN"/>
    <property type="match status" value="1"/>
</dbReference>